<dbReference type="AlphaFoldDB" id="A0A7G9RC59"/>
<organism evidence="2 3">
    <name type="scientific">Nocardioides mesophilus</name>
    <dbReference type="NCBI Taxonomy" id="433659"/>
    <lineage>
        <taxon>Bacteria</taxon>
        <taxon>Bacillati</taxon>
        <taxon>Actinomycetota</taxon>
        <taxon>Actinomycetes</taxon>
        <taxon>Propionibacteriales</taxon>
        <taxon>Nocardioidaceae</taxon>
        <taxon>Nocardioides</taxon>
    </lineage>
</organism>
<name>A0A7G9RC59_9ACTN</name>
<dbReference type="RefSeq" id="WP_187579026.1">
    <property type="nucleotide sequence ID" value="NZ_CP060713.1"/>
</dbReference>
<gene>
    <name evidence="2" type="ORF">H9L09_01430</name>
</gene>
<feature type="compositionally biased region" description="Low complexity" evidence="1">
    <location>
        <begin position="74"/>
        <end position="84"/>
    </location>
</feature>
<keyword evidence="3" id="KW-1185">Reference proteome</keyword>
<evidence type="ECO:0000313" key="2">
    <source>
        <dbReference type="EMBL" id="QNN53184.1"/>
    </source>
</evidence>
<feature type="compositionally biased region" description="Basic residues" evidence="1">
    <location>
        <begin position="89"/>
        <end position="103"/>
    </location>
</feature>
<protein>
    <submittedName>
        <fullName evidence="2">Uncharacterized protein</fullName>
    </submittedName>
</protein>
<feature type="region of interest" description="Disordered" evidence="1">
    <location>
        <begin position="73"/>
        <end position="103"/>
    </location>
</feature>
<dbReference type="Proteomes" id="UP000515947">
    <property type="component" value="Chromosome"/>
</dbReference>
<evidence type="ECO:0000256" key="1">
    <source>
        <dbReference type="SAM" id="MobiDB-lite"/>
    </source>
</evidence>
<accession>A0A7G9RC59</accession>
<evidence type="ECO:0000313" key="3">
    <source>
        <dbReference type="Proteomes" id="UP000515947"/>
    </source>
</evidence>
<proteinExistence type="predicted"/>
<dbReference type="EMBL" id="CP060713">
    <property type="protein sequence ID" value="QNN53184.1"/>
    <property type="molecule type" value="Genomic_DNA"/>
</dbReference>
<dbReference type="KEGG" id="nmes:H9L09_01430"/>
<sequence>MYRDKDPDRERLIEVLAEVHGFTLPLRTFQQMAMEQIFHRELDAILPAGWKPDLASLQMQYDSSQAALREVMTRADGPAVPAGADPRRGHGPRPRRRPCRPGS</sequence>
<reference evidence="2 3" key="1">
    <citation type="submission" date="2020-08" db="EMBL/GenBank/DDBJ databases">
        <title>Genome sequence of Nocardioides mesophilus KACC 16243T.</title>
        <authorList>
            <person name="Hyun D.-W."/>
            <person name="Bae J.-W."/>
        </authorList>
    </citation>
    <scope>NUCLEOTIDE SEQUENCE [LARGE SCALE GENOMIC DNA]</scope>
    <source>
        <strain evidence="2 3">KACC 16243</strain>
    </source>
</reference>